<dbReference type="PANTHER" id="PTHR46160">
    <property type="entry name" value="ALPHA-TECTORIN-RELATED"/>
    <property type="match status" value="1"/>
</dbReference>
<dbReference type="Pfam" id="PF00094">
    <property type="entry name" value="VWD"/>
    <property type="match status" value="1"/>
</dbReference>
<dbReference type="AlphaFoldDB" id="A0AAV2QYI9"/>
<sequence length="657" mass="72303">MNITLALVVSLFAVTWANDAIDTSLRHGGGYWWNGGDRHCVGGCCDYKRCCRFVNYHHYFRRCCYYNGCCPSCKSIPTTNTPENTTPAPVPTTTPKPVLCEDKQGCCALVHRPILYIACIKANGCAPSCGGLGYIIKPTCTEARECCDYKFLSSDFNICCTNFGCCPPCKTSDKKCKPKKKCTDAGGVCKKSCDDGEEQLQGKACKGKKCKCCVTKEVVITPDCVNATECCIFKAGTGDFYACCAKYNCCPMCAASGCPFGNETYNDGEVIRSYPEKCFELKCSLTTITEVQHSDSCSCCTLAGKMYANGYLLTDDDNCIAVQCVEGEWVNQGYINANCRACQLQTPLVAIRTFDGSAYIYGEGDCRYSMVQTPKDPSTSYIHVEFVPDDKNDLPYFQNEQLYFQDTGAAEVSCPGADPINDCSYGPITSSPQEVTSVGTLAFDWTFGTLPFSVIMGVNKISVMYNDDTLIVLAPQSMYGELEGLCGEYNGDSSDDLTMSTGQITTDGNVFAQSWHSSTQSGSNCSLLGPDGGTRRVAAIQQQLFRHHLTNNELAVRNCADMEEEDLKAYESRCKAYIDRPVSDTDEQLVMCMQVSCLCTPEEEDKCMDVFKSMHKLVEEIAMRTIDVDKMHKLLDLNTCNNRVTGTFPPFHETTSY</sequence>
<dbReference type="PROSITE" id="PS51233">
    <property type="entry name" value="VWFD"/>
    <property type="match status" value="1"/>
</dbReference>
<feature type="signal peptide" evidence="1">
    <location>
        <begin position="1"/>
        <end position="17"/>
    </location>
</feature>
<evidence type="ECO:0000313" key="4">
    <source>
        <dbReference type="Proteomes" id="UP001497623"/>
    </source>
</evidence>
<organism evidence="3 4">
    <name type="scientific">Meganyctiphanes norvegica</name>
    <name type="common">Northern krill</name>
    <name type="synonym">Thysanopoda norvegica</name>
    <dbReference type="NCBI Taxonomy" id="48144"/>
    <lineage>
        <taxon>Eukaryota</taxon>
        <taxon>Metazoa</taxon>
        <taxon>Ecdysozoa</taxon>
        <taxon>Arthropoda</taxon>
        <taxon>Crustacea</taxon>
        <taxon>Multicrustacea</taxon>
        <taxon>Malacostraca</taxon>
        <taxon>Eumalacostraca</taxon>
        <taxon>Eucarida</taxon>
        <taxon>Euphausiacea</taxon>
        <taxon>Euphausiidae</taxon>
        <taxon>Meganyctiphanes</taxon>
    </lineage>
</organism>
<dbReference type="Proteomes" id="UP001497623">
    <property type="component" value="Unassembled WGS sequence"/>
</dbReference>
<protein>
    <recommendedName>
        <fullName evidence="2">VWFD domain-containing protein</fullName>
    </recommendedName>
</protein>
<evidence type="ECO:0000313" key="3">
    <source>
        <dbReference type="EMBL" id="CAL4102230.1"/>
    </source>
</evidence>
<dbReference type="SMART" id="SM00216">
    <property type="entry name" value="VWD"/>
    <property type="match status" value="1"/>
</dbReference>
<keyword evidence="1" id="KW-0732">Signal</keyword>
<accession>A0AAV2QYI9</accession>
<gene>
    <name evidence="3" type="ORF">MNOR_LOCUS17235</name>
</gene>
<proteinExistence type="predicted"/>
<evidence type="ECO:0000259" key="2">
    <source>
        <dbReference type="PROSITE" id="PS51233"/>
    </source>
</evidence>
<dbReference type="EMBL" id="CAXKWB010011734">
    <property type="protein sequence ID" value="CAL4102230.1"/>
    <property type="molecule type" value="Genomic_DNA"/>
</dbReference>
<reference evidence="3 4" key="1">
    <citation type="submission" date="2024-05" db="EMBL/GenBank/DDBJ databases">
        <authorList>
            <person name="Wallberg A."/>
        </authorList>
    </citation>
    <scope>NUCLEOTIDE SEQUENCE [LARGE SCALE GENOMIC DNA]</scope>
</reference>
<dbReference type="PANTHER" id="PTHR46160:SF9">
    <property type="entry name" value="PROTEIN PRY2-RELATED"/>
    <property type="match status" value="1"/>
</dbReference>
<feature type="domain" description="VWFD" evidence="2">
    <location>
        <begin position="340"/>
        <end position="526"/>
    </location>
</feature>
<dbReference type="InterPro" id="IPR052749">
    <property type="entry name" value="Alpha-tectorin"/>
</dbReference>
<feature type="chain" id="PRO_5043662869" description="VWFD domain-containing protein" evidence="1">
    <location>
        <begin position="18"/>
        <end position="657"/>
    </location>
</feature>
<evidence type="ECO:0000256" key="1">
    <source>
        <dbReference type="SAM" id="SignalP"/>
    </source>
</evidence>
<name>A0AAV2QYI9_MEGNR</name>
<dbReference type="InterPro" id="IPR001846">
    <property type="entry name" value="VWF_type-D"/>
</dbReference>
<keyword evidence="4" id="KW-1185">Reference proteome</keyword>
<comment type="caution">
    <text evidence="3">The sequence shown here is derived from an EMBL/GenBank/DDBJ whole genome shotgun (WGS) entry which is preliminary data.</text>
</comment>